<name>A0ABR0N2A9_GOSAR</name>
<accession>A0ABR0N2A9</accession>
<evidence type="ECO:0000313" key="3">
    <source>
        <dbReference type="Proteomes" id="UP001358586"/>
    </source>
</evidence>
<dbReference type="EMBL" id="JARKNE010000011">
    <property type="protein sequence ID" value="KAK5784468.1"/>
    <property type="molecule type" value="Genomic_DNA"/>
</dbReference>
<sequence>MTSSSSELALLLLSLSFMLLGVAASQSNNTRGMSACTFHFRAFLSGYPFSTPLAAGGYSGSFGLHYDF</sequence>
<evidence type="ECO:0000313" key="2">
    <source>
        <dbReference type="EMBL" id="KAK5784468.1"/>
    </source>
</evidence>
<organism evidence="2 3">
    <name type="scientific">Gossypium arboreum</name>
    <name type="common">Tree cotton</name>
    <name type="synonym">Gossypium nanking</name>
    <dbReference type="NCBI Taxonomy" id="29729"/>
    <lineage>
        <taxon>Eukaryota</taxon>
        <taxon>Viridiplantae</taxon>
        <taxon>Streptophyta</taxon>
        <taxon>Embryophyta</taxon>
        <taxon>Tracheophyta</taxon>
        <taxon>Spermatophyta</taxon>
        <taxon>Magnoliopsida</taxon>
        <taxon>eudicotyledons</taxon>
        <taxon>Gunneridae</taxon>
        <taxon>Pentapetalae</taxon>
        <taxon>rosids</taxon>
        <taxon>malvids</taxon>
        <taxon>Malvales</taxon>
        <taxon>Malvaceae</taxon>
        <taxon>Malvoideae</taxon>
        <taxon>Gossypium</taxon>
    </lineage>
</organism>
<comment type="caution">
    <text evidence="2">The sequence shown here is derived from an EMBL/GenBank/DDBJ whole genome shotgun (WGS) entry which is preliminary data.</text>
</comment>
<keyword evidence="3" id="KW-1185">Reference proteome</keyword>
<proteinExistence type="predicted"/>
<feature type="signal peptide" evidence="1">
    <location>
        <begin position="1"/>
        <end position="25"/>
    </location>
</feature>
<dbReference type="Proteomes" id="UP001358586">
    <property type="component" value="Chromosome 11"/>
</dbReference>
<evidence type="ECO:0000256" key="1">
    <source>
        <dbReference type="SAM" id="SignalP"/>
    </source>
</evidence>
<reference evidence="2 3" key="1">
    <citation type="submission" date="2023-03" db="EMBL/GenBank/DDBJ databases">
        <title>WGS of Gossypium arboreum.</title>
        <authorList>
            <person name="Yu D."/>
        </authorList>
    </citation>
    <scope>NUCLEOTIDE SEQUENCE [LARGE SCALE GENOMIC DNA]</scope>
    <source>
        <tissue evidence="2">Leaf</tissue>
    </source>
</reference>
<keyword evidence="1" id="KW-0732">Signal</keyword>
<feature type="chain" id="PRO_5045437373" evidence="1">
    <location>
        <begin position="26"/>
        <end position="68"/>
    </location>
</feature>
<gene>
    <name evidence="2" type="ORF">PVK06_038992</name>
</gene>
<protein>
    <submittedName>
        <fullName evidence="2">Uncharacterized protein</fullName>
    </submittedName>
</protein>